<name>A0ACB0IVS9_TRIPR</name>
<gene>
    <name evidence="1" type="ORF">MILVUS5_LOCUS6806</name>
</gene>
<dbReference type="Proteomes" id="UP001177021">
    <property type="component" value="Unassembled WGS sequence"/>
</dbReference>
<protein>
    <submittedName>
        <fullName evidence="1">Uncharacterized protein</fullName>
    </submittedName>
</protein>
<organism evidence="1 2">
    <name type="scientific">Trifolium pratense</name>
    <name type="common">Red clover</name>
    <dbReference type="NCBI Taxonomy" id="57577"/>
    <lineage>
        <taxon>Eukaryota</taxon>
        <taxon>Viridiplantae</taxon>
        <taxon>Streptophyta</taxon>
        <taxon>Embryophyta</taxon>
        <taxon>Tracheophyta</taxon>
        <taxon>Spermatophyta</taxon>
        <taxon>Magnoliopsida</taxon>
        <taxon>eudicotyledons</taxon>
        <taxon>Gunneridae</taxon>
        <taxon>Pentapetalae</taxon>
        <taxon>rosids</taxon>
        <taxon>fabids</taxon>
        <taxon>Fabales</taxon>
        <taxon>Fabaceae</taxon>
        <taxon>Papilionoideae</taxon>
        <taxon>50 kb inversion clade</taxon>
        <taxon>NPAAA clade</taxon>
        <taxon>Hologalegina</taxon>
        <taxon>IRL clade</taxon>
        <taxon>Trifolieae</taxon>
        <taxon>Trifolium</taxon>
    </lineage>
</organism>
<dbReference type="EMBL" id="CASHSV030000002">
    <property type="protein sequence ID" value="CAJ2636292.1"/>
    <property type="molecule type" value="Genomic_DNA"/>
</dbReference>
<reference evidence="1" key="1">
    <citation type="submission" date="2023-10" db="EMBL/GenBank/DDBJ databases">
        <authorList>
            <person name="Rodriguez Cubillos JULIANA M."/>
            <person name="De Vega J."/>
        </authorList>
    </citation>
    <scope>NUCLEOTIDE SEQUENCE</scope>
</reference>
<keyword evidence="2" id="KW-1185">Reference proteome</keyword>
<proteinExistence type="predicted"/>
<accession>A0ACB0IVS9</accession>
<comment type="caution">
    <text evidence="1">The sequence shown here is derived from an EMBL/GenBank/DDBJ whole genome shotgun (WGS) entry which is preliminary data.</text>
</comment>
<sequence length="366" mass="39908">MNVDGWSFSVAKDILKDECHVEGRYKLWWYKPDFDTYKIIVNDKGAYQVSKYATKMNTDVQLFVEHSSKGTTGNNASYVEVGNSCEVAGGDANYVEGGGGDEDEHDSGEDMANGISFDDSEDERALGLDDGFNVVIEPPNPPKNADVTGAKKSNKKPVSKKKSQGKTKRKPKKNAIVEPAQDPNTSAAPPEDPNVDDDVEFEMLAADLAAAFEPTQTQPTVNVVTNDAVPNASVMTKCNTVALTDADPDDDIISSADDFILSQPVESDVPASQKKKTRKKVVRQIDPKNLRRSDRTRTLRCKNFKGPGSDPSQPLTFDDELDEGNEEPTVRQDDHPSSQPSFIDPKIGGCLGALRGWGFISGRCTQ</sequence>
<evidence type="ECO:0000313" key="2">
    <source>
        <dbReference type="Proteomes" id="UP001177021"/>
    </source>
</evidence>
<evidence type="ECO:0000313" key="1">
    <source>
        <dbReference type="EMBL" id="CAJ2636292.1"/>
    </source>
</evidence>